<dbReference type="EMBL" id="JAGGLG010000015">
    <property type="protein sequence ID" value="MBP2018609.1"/>
    <property type="molecule type" value="Genomic_DNA"/>
</dbReference>
<dbReference type="SUPFAM" id="SSF54782">
    <property type="entry name" value="Porphobilinogen deaminase (hydroxymethylbilane synthase), C-terminal domain"/>
    <property type="match status" value="1"/>
</dbReference>
<evidence type="ECO:0000313" key="10">
    <source>
        <dbReference type="Proteomes" id="UP001519289"/>
    </source>
</evidence>
<dbReference type="Pfam" id="PF01379">
    <property type="entry name" value="Porphobil_deam"/>
    <property type="match status" value="1"/>
</dbReference>
<dbReference type="RefSeq" id="WP_209466737.1">
    <property type="nucleotide sequence ID" value="NZ_JAGGLG010000015.1"/>
</dbReference>
<feature type="modified residue" description="S-(dipyrrolylmethanemethyl)cysteine" evidence="6">
    <location>
        <position position="240"/>
    </location>
</feature>
<gene>
    <name evidence="6" type="primary">hemC</name>
    <name evidence="9" type="ORF">J2Z79_002024</name>
</gene>
<dbReference type="SUPFAM" id="SSF53850">
    <property type="entry name" value="Periplasmic binding protein-like II"/>
    <property type="match status" value="1"/>
</dbReference>
<comment type="cofactor">
    <cofactor evidence="6">
        <name>dipyrromethane</name>
        <dbReference type="ChEBI" id="CHEBI:60342"/>
    </cofactor>
    <text evidence="6">Binds 1 dipyrromethane group covalently.</text>
</comment>
<evidence type="ECO:0000259" key="7">
    <source>
        <dbReference type="Pfam" id="PF01379"/>
    </source>
</evidence>
<dbReference type="InterPro" id="IPR036803">
    <property type="entry name" value="Porphobilinogen_deaminase_C_sf"/>
</dbReference>
<evidence type="ECO:0000313" key="9">
    <source>
        <dbReference type="EMBL" id="MBP2018609.1"/>
    </source>
</evidence>
<accession>A0ABS4JSV9</accession>
<dbReference type="PIRSF" id="PIRSF001438">
    <property type="entry name" value="4pyrrol_synth_OHMeBilane_synth"/>
    <property type="match status" value="1"/>
</dbReference>
<dbReference type="GO" id="GO:0004418">
    <property type="term" value="F:hydroxymethylbilane synthase activity"/>
    <property type="evidence" value="ECO:0007669"/>
    <property type="project" value="UniProtKB-EC"/>
</dbReference>
<dbReference type="InterPro" id="IPR022417">
    <property type="entry name" value="Porphobilin_deaminase_N"/>
</dbReference>
<dbReference type="InterPro" id="IPR000860">
    <property type="entry name" value="HemC"/>
</dbReference>
<keyword evidence="10" id="KW-1185">Reference proteome</keyword>
<dbReference type="PANTHER" id="PTHR11557">
    <property type="entry name" value="PORPHOBILINOGEN DEAMINASE"/>
    <property type="match status" value="1"/>
</dbReference>
<evidence type="ECO:0000256" key="6">
    <source>
        <dbReference type="HAMAP-Rule" id="MF_00260"/>
    </source>
</evidence>
<comment type="subunit">
    <text evidence="6">Monomer.</text>
</comment>
<comment type="caution">
    <text evidence="9">The sequence shown here is derived from an EMBL/GenBank/DDBJ whole genome shotgun (WGS) entry which is preliminary data.</text>
</comment>
<feature type="domain" description="Porphobilinogen deaminase C-terminal" evidence="8">
    <location>
        <begin position="224"/>
        <end position="293"/>
    </location>
</feature>
<dbReference type="InterPro" id="IPR022419">
    <property type="entry name" value="Porphobilin_deaminase_cofac_BS"/>
</dbReference>
<sequence>MNVIRVATRGSLLALTQTGWVVDRLREANPDLTFETQTFKTVGDMVLDRALSQIGDKGLFTKELEAALLDGRADLAVHSLKDLPSELPDGLVLGCVAEREDPRDVVITRDGTAFADLPAGARVGTSSLRRVAQLRAQRPDLEYVPIRGNVDTRLRKLSEGQVDALVMAAAGLHRAGFGDRITEYLDPEFCLPAPGQGALGIEIRADDARIGQVVSRIHHMPTALEVMAERAILARLEGGCQVPIGAYAVFDGGLLQVEGLIASTDGSRVIRYAAEGDAGRARSLGAEVADWLLEHGGREILDAARG</sequence>
<evidence type="ECO:0000256" key="4">
    <source>
        <dbReference type="ARBA" id="ARBA00023244"/>
    </source>
</evidence>
<comment type="similarity">
    <text evidence="2 6">Belongs to the HMBS family.</text>
</comment>
<proteinExistence type="inferred from homology"/>
<dbReference type="InterPro" id="IPR022418">
    <property type="entry name" value="Porphobilinogen_deaminase_C"/>
</dbReference>
<comment type="miscellaneous">
    <text evidence="6">The porphobilinogen subunits are added to the dipyrromethane group.</text>
</comment>
<keyword evidence="3 6" id="KW-0808">Transferase</keyword>
<dbReference type="Pfam" id="PF03900">
    <property type="entry name" value="Porphobil_deamC"/>
    <property type="match status" value="1"/>
</dbReference>
<dbReference type="Gene3D" id="3.40.190.10">
    <property type="entry name" value="Periplasmic binding protein-like II"/>
    <property type="match status" value="2"/>
</dbReference>
<feature type="domain" description="Porphobilinogen deaminase N-terminal" evidence="7">
    <location>
        <begin position="4"/>
        <end position="210"/>
    </location>
</feature>
<evidence type="ECO:0000256" key="5">
    <source>
        <dbReference type="ARBA" id="ARBA00048169"/>
    </source>
</evidence>
<evidence type="ECO:0000256" key="2">
    <source>
        <dbReference type="ARBA" id="ARBA00005638"/>
    </source>
</evidence>
<dbReference type="NCBIfam" id="TIGR00212">
    <property type="entry name" value="hemC"/>
    <property type="match status" value="1"/>
</dbReference>
<evidence type="ECO:0000256" key="1">
    <source>
        <dbReference type="ARBA" id="ARBA00002869"/>
    </source>
</evidence>
<organism evidence="9 10">
    <name type="scientific">Symbiobacterium terraclitae</name>
    <dbReference type="NCBI Taxonomy" id="557451"/>
    <lineage>
        <taxon>Bacteria</taxon>
        <taxon>Bacillati</taxon>
        <taxon>Bacillota</taxon>
        <taxon>Clostridia</taxon>
        <taxon>Eubacteriales</taxon>
        <taxon>Symbiobacteriaceae</taxon>
        <taxon>Symbiobacterium</taxon>
    </lineage>
</organism>
<dbReference type="EC" id="2.5.1.61" evidence="6"/>
<dbReference type="PRINTS" id="PR00151">
    <property type="entry name" value="PORPHBDMNASE"/>
</dbReference>
<evidence type="ECO:0000256" key="3">
    <source>
        <dbReference type="ARBA" id="ARBA00022679"/>
    </source>
</evidence>
<dbReference type="HAMAP" id="MF_00260">
    <property type="entry name" value="Porphobil_deam"/>
    <property type="match status" value="1"/>
</dbReference>
<keyword evidence="4 6" id="KW-0627">Porphyrin biosynthesis</keyword>
<name>A0ABS4JSV9_9FIRM</name>
<comment type="function">
    <text evidence="1 6">Tetrapolymerization of the monopyrrole PBG into the hydroxymethylbilane pre-uroporphyrinogen in several discrete steps.</text>
</comment>
<protein>
    <recommendedName>
        <fullName evidence="6">Porphobilinogen deaminase</fullName>
        <shortName evidence="6">PBG</shortName>
        <ecNumber evidence="6">2.5.1.61</ecNumber>
    </recommendedName>
    <alternativeName>
        <fullName evidence="6">Hydroxymethylbilane synthase</fullName>
        <shortName evidence="6">HMBS</shortName>
    </alternativeName>
    <alternativeName>
        <fullName evidence="6">Pre-uroporphyrinogen synthase</fullName>
    </alternativeName>
</protein>
<reference evidence="9 10" key="1">
    <citation type="submission" date="2021-03" db="EMBL/GenBank/DDBJ databases">
        <title>Genomic Encyclopedia of Type Strains, Phase IV (KMG-IV): sequencing the most valuable type-strain genomes for metagenomic binning, comparative biology and taxonomic classification.</title>
        <authorList>
            <person name="Goeker M."/>
        </authorList>
    </citation>
    <scope>NUCLEOTIDE SEQUENCE [LARGE SCALE GENOMIC DNA]</scope>
    <source>
        <strain evidence="9 10">DSM 27138</strain>
    </source>
</reference>
<comment type="catalytic activity">
    <reaction evidence="5 6">
        <text>4 porphobilinogen + H2O = hydroxymethylbilane + 4 NH4(+)</text>
        <dbReference type="Rhea" id="RHEA:13185"/>
        <dbReference type="ChEBI" id="CHEBI:15377"/>
        <dbReference type="ChEBI" id="CHEBI:28938"/>
        <dbReference type="ChEBI" id="CHEBI:57845"/>
        <dbReference type="ChEBI" id="CHEBI:58126"/>
        <dbReference type="EC" id="2.5.1.61"/>
    </reaction>
</comment>
<evidence type="ECO:0000259" key="8">
    <source>
        <dbReference type="Pfam" id="PF03900"/>
    </source>
</evidence>
<dbReference type="Gene3D" id="3.30.160.40">
    <property type="entry name" value="Porphobilinogen deaminase, C-terminal domain"/>
    <property type="match status" value="1"/>
</dbReference>
<dbReference type="PROSITE" id="PS00533">
    <property type="entry name" value="PORPHOBILINOGEN_DEAM"/>
    <property type="match status" value="1"/>
</dbReference>
<dbReference type="Proteomes" id="UP001519289">
    <property type="component" value="Unassembled WGS sequence"/>
</dbReference>
<dbReference type="CDD" id="cd13646">
    <property type="entry name" value="PBP2_EcHMBS_like"/>
    <property type="match status" value="1"/>
</dbReference>
<dbReference type="PANTHER" id="PTHR11557:SF0">
    <property type="entry name" value="PORPHOBILINOGEN DEAMINASE"/>
    <property type="match status" value="1"/>
</dbReference>